<evidence type="ECO:0000313" key="2">
    <source>
        <dbReference type="Proteomes" id="UP000254235"/>
    </source>
</evidence>
<dbReference type="OrthoDB" id="1073261at2"/>
<sequence length="142" mass="16863">MEAFKLVNFKHEHNTNMPIVRSIEGIECEAVCRSLFHRWHVNTPEEFFEKEEQELVLLDDINAEDEDFDWNKVFNSIGIPVPNEVFINFERFNSIDVFLFKDFCKYFGDIWYPAADDIEVFDASFNWIVSVKHYGAVHYAKI</sequence>
<dbReference type="AlphaFoldDB" id="A0A379EYB5"/>
<evidence type="ECO:0000313" key="1">
    <source>
        <dbReference type="EMBL" id="SUC11312.1"/>
    </source>
</evidence>
<proteinExistence type="predicted"/>
<name>A0A379EYB5_9BACT</name>
<accession>A0A379EYB5</accession>
<dbReference type="GeneID" id="78569903"/>
<gene>
    <name evidence="1" type="ORF">NCTC13043_00155</name>
</gene>
<evidence type="ECO:0008006" key="3">
    <source>
        <dbReference type="Google" id="ProtNLM"/>
    </source>
</evidence>
<protein>
    <recommendedName>
        <fullName evidence="3">Heat-shock protein</fullName>
    </recommendedName>
</protein>
<organism evidence="1 2">
    <name type="scientific">Prevotella pallens</name>
    <dbReference type="NCBI Taxonomy" id="60133"/>
    <lineage>
        <taxon>Bacteria</taxon>
        <taxon>Pseudomonadati</taxon>
        <taxon>Bacteroidota</taxon>
        <taxon>Bacteroidia</taxon>
        <taxon>Bacteroidales</taxon>
        <taxon>Prevotellaceae</taxon>
        <taxon>Prevotella</taxon>
    </lineage>
</organism>
<dbReference type="EMBL" id="UGTP01000001">
    <property type="protein sequence ID" value="SUC11312.1"/>
    <property type="molecule type" value="Genomic_DNA"/>
</dbReference>
<reference evidence="1 2" key="1">
    <citation type="submission" date="2018-06" db="EMBL/GenBank/DDBJ databases">
        <authorList>
            <consortium name="Pathogen Informatics"/>
            <person name="Doyle S."/>
        </authorList>
    </citation>
    <scope>NUCLEOTIDE SEQUENCE [LARGE SCALE GENOMIC DNA]</scope>
    <source>
        <strain evidence="1 2">NCTC13043</strain>
    </source>
</reference>
<dbReference type="RefSeq" id="WP_115082681.1">
    <property type="nucleotide sequence ID" value="NZ_UGTP01000001.1"/>
</dbReference>
<dbReference type="Proteomes" id="UP000254235">
    <property type="component" value="Unassembled WGS sequence"/>
</dbReference>